<dbReference type="PANTHER" id="PTHR43856">
    <property type="entry name" value="CARDIOLIPIN HYDROLASE"/>
    <property type="match status" value="1"/>
</dbReference>
<dbReference type="Proteomes" id="UP000298602">
    <property type="component" value="Chromosome"/>
</dbReference>
<dbReference type="InterPro" id="IPR001736">
    <property type="entry name" value="PLipase_D/transphosphatidylase"/>
</dbReference>
<dbReference type="InterPro" id="IPR025202">
    <property type="entry name" value="PLD-like_dom"/>
</dbReference>
<keyword evidence="9" id="KW-1185">Reference proteome</keyword>
<name>A0A4P8L6P7_9BACT</name>
<organism evidence="8 9">
    <name type="scientific">Desulfoglaeba alkanexedens ALDC</name>
    <dbReference type="NCBI Taxonomy" id="980445"/>
    <lineage>
        <taxon>Bacteria</taxon>
        <taxon>Pseudomonadati</taxon>
        <taxon>Thermodesulfobacteriota</taxon>
        <taxon>Syntrophobacteria</taxon>
        <taxon>Syntrophobacterales</taxon>
        <taxon>Syntrophobacteraceae</taxon>
        <taxon>Desulfoglaeba</taxon>
    </lineage>
</organism>
<protein>
    <recommendedName>
        <fullName evidence="3">phospholipase D</fullName>
        <ecNumber evidence="3">3.1.4.4</ecNumber>
    </recommendedName>
</protein>
<evidence type="ECO:0000256" key="2">
    <source>
        <dbReference type="ARBA" id="ARBA00008664"/>
    </source>
</evidence>
<evidence type="ECO:0000256" key="4">
    <source>
        <dbReference type="ARBA" id="ARBA00022801"/>
    </source>
</evidence>
<keyword evidence="4" id="KW-0378">Hydrolase</keyword>
<dbReference type="RefSeq" id="WP_137425068.1">
    <property type="nucleotide sequence ID" value="NZ_CP040098.1"/>
</dbReference>
<comment type="catalytic activity">
    <reaction evidence="1">
        <text>a 1,2-diacyl-sn-glycero-3-phosphocholine + H2O = a 1,2-diacyl-sn-glycero-3-phosphate + choline + H(+)</text>
        <dbReference type="Rhea" id="RHEA:14445"/>
        <dbReference type="ChEBI" id="CHEBI:15354"/>
        <dbReference type="ChEBI" id="CHEBI:15377"/>
        <dbReference type="ChEBI" id="CHEBI:15378"/>
        <dbReference type="ChEBI" id="CHEBI:57643"/>
        <dbReference type="ChEBI" id="CHEBI:58608"/>
        <dbReference type="EC" id="3.1.4.4"/>
    </reaction>
</comment>
<dbReference type="PANTHER" id="PTHR43856:SF1">
    <property type="entry name" value="MITOCHONDRIAL CARDIOLIPIN HYDROLASE"/>
    <property type="match status" value="1"/>
</dbReference>
<evidence type="ECO:0000259" key="7">
    <source>
        <dbReference type="PROSITE" id="PS50035"/>
    </source>
</evidence>
<accession>A0A4P8L6P7</accession>
<reference evidence="8 9" key="2">
    <citation type="submission" date="2019-05" db="EMBL/GenBank/DDBJ databases">
        <authorList>
            <person name="Suflita J.M."/>
            <person name="Marks C.R."/>
        </authorList>
    </citation>
    <scope>NUCLEOTIDE SEQUENCE [LARGE SCALE GENOMIC DNA]</scope>
    <source>
        <strain evidence="8 9">ALDC</strain>
    </source>
</reference>
<dbReference type="OrthoDB" id="9762009at2"/>
<dbReference type="EMBL" id="CP040098">
    <property type="protein sequence ID" value="QCQ22785.1"/>
    <property type="molecule type" value="Genomic_DNA"/>
</dbReference>
<sequence length="357" mass="41000">MTISTSSPGNPHFRVFFGGPDRSPRALRDLLHSHVSAVPSGGEIFWATYYFRDEALADALVQAKKRGVSVRLTLEANPRSNHVNLPVLEMLQRADNLARDCRPLRHSCPDNLHWKNPRVHLKLYYFSHPKPHVLTGTFNPSGNRPEDPRILEEIGDQDRGHNHLVEITDSRLVIPLRDHLRLLHGSRHGPWERLLPRNNKVLTAGDTSIYLFPRLRRDVLRRKLLAVPEGAILRMAISHLNDAEMGKTLLTLKKRGMGIEILAHDTERRVPQWVETLLDAHLLFRRYRHPQGFPMHNKFILIDTHGTREVIFGSMNFSKSSLHANHELLVVSSSPFLYDAFETRWKQMLDETEAMAS</sequence>
<comment type="similarity">
    <text evidence="2">Belongs to the phospholipase D family.</text>
</comment>
<dbReference type="GO" id="GO:0006793">
    <property type="term" value="P:phosphorus metabolic process"/>
    <property type="evidence" value="ECO:0007669"/>
    <property type="project" value="UniProtKB-ARBA"/>
</dbReference>
<evidence type="ECO:0000313" key="8">
    <source>
        <dbReference type="EMBL" id="QCQ22785.1"/>
    </source>
</evidence>
<dbReference type="SUPFAM" id="SSF56024">
    <property type="entry name" value="Phospholipase D/nuclease"/>
    <property type="match status" value="2"/>
</dbReference>
<feature type="domain" description="PLD phosphodiesterase" evidence="7">
    <location>
        <begin position="291"/>
        <end position="321"/>
    </location>
</feature>
<dbReference type="Pfam" id="PF13091">
    <property type="entry name" value="PLDc_2"/>
    <property type="match status" value="2"/>
</dbReference>
<dbReference type="GO" id="GO:0004630">
    <property type="term" value="F:phospholipase D activity"/>
    <property type="evidence" value="ECO:0007669"/>
    <property type="project" value="UniProtKB-EC"/>
</dbReference>
<evidence type="ECO:0000256" key="3">
    <source>
        <dbReference type="ARBA" id="ARBA00012027"/>
    </source>
</evidence>
<keyword evidence="6" id="KW-0443">Lipid metabolism</keyword>
<dbReference type="Gene3D" id="3.30.870.10">
    <property type="entry name" value="Endonuclease Chain A"/>
    <property type="match status" value="2"/>
</dbReference>
<dbReference type="KEGG" id="dax:FDQ92_11740"/>
<evidence type="ECO:0000313" key="9">
    <source>
        <dbReference type="Proteomes" id="UP000298602"/>
    </source>
</evidence>
<dbReference type="AlphaFoldDB" id="A0A4P8L6P7"/>
<dbReference type="PROSITE" id="PS50035">
    <property type="entry name" value="PLD"/>
    <property type="match status" value="1"/>
</dbReference>
<evidence type="ECO:0000256" key="1">
    <source>
        <dbReference type="ARBA" id="ARBA00000798"/>
    </source>
</evidence>
<dbReference type="GO" id="GO:0016891">
    <property type="term" value="F:RNA endonuclease activity producing 5'-phosphomonoesters, hydrolytic mechanism"/>
    <property type="evidence" value="ECO:0007669"/>
    <property type="project" value="TreeGrafter"/>
</dbReference>
<evidence type="ECO:0000256" key="5">
    <source>
        <dbReference type="ARBA" id="ARBA00022963"/>
    </source>
</evidence>
<evidence type="ECO:0000256" key="6">
    <source>
        <dbReference type="ARBA" id="ARBA00023098"/>
    </source>
</evidence>
<gene>
    <name evidence="8" type="ORF">FDQ92_11740</name>
</gene>
<dbReference type="EC" id="3.1.4.4" evidence="3"/>
<keyword evidence="5" id="KW-0442">Lipid degradation</keyword>
<reference evidence="8 9" key="1">
    <citation type="submission" date="2019-05" db="EMBL/GenBank/DDBJ databases">
        <title>The Complete Genome Sequence of the n-alkane-degrading Desulfoglaeba alkanexedens ALDC reveals multiple alkylsuccinate synthase gene clusters.</title>
        <authorList>
            <person name="Callaghan A.V."/>
            <person name="Davidova I.A."/>
            <person name="Duncan K.E."/>
            <person name="Morris B."/>
            <person name="McInerney M.J."/>
        </authorList>
    </citation>
    <scope>NUCLEOTIDE SEQUENCE [LARGE SCALE GENOMIC DNA]</scope>
    <source>
        <strain evidence="8 9">ALDC</strain>
    </source>
</reference>
<dbReference type="GO" id="GO:0016042">
    <property type="term" value="P:lipid catabolic process"/>
    <property type="evidence" value="ECO:0007669"/>
    <property type="project" value="UniProtKB-KW"/>
</dbReference>
<proteinExistence type="inferred from homology"/>
<dbReference type="InterPro" id="IPR051406">
    <property type="entry name" value="PLD_domain"/>
</dbReference>